<dbReference type="InterPro" id="IPR003016">
    <property type="entry name" value="2-oxoA_DH_lipoyl-BS"/>
</dbReference>
<dbReference type="AlphaFoldDB" id="B4DBR9"/>
<dbReference type="Gene3D" id="2.40.50.100">
    <property type="match status" value="1"/>
</dbReference>
<dbReference type="EMBL" id="ABVL01000040">
    <property type="protein sequence ID" value="EDY16098.1"/>
    <property type="molecule type" value="Genomic_DNA"/>
</dbReference>
<dbReference type="InParanoid" id="B4DBR9"/>
<dbReference type="PROSITE" id="PS00189">
    <property type="entry name" value="LIPOYL"/>
    <property type="match status" value="1"/>
</dbReference>
<dbReference type="InterPro" id="IPR002930">
    <property type="entry name" value="GCV_H"/>
</dbReference>
<name>B4DBR9_9BACT</name>
<protein>
    <submittedName>
        <fullName evidence="3">Glycine cleavage H-protein</fullName>
    </submittedName>
</protein>
<organism evidence="3 4">
    <name type="scientific">Chthoniobacter flavus Ellin428</name>
    <dbReference type="NCBI Taxonomy" id="497964"/>
    <lineage>
        <taxon>Bacteria</taxon>
        <taxon>Pseudomonadati</taxon>
        <taxon>Verrucomicrobiota</taxon>
        <taxon>Spartobacteria</taxon>
        <taxon>Chthoniobacterales</taxon>
        <taxon>Chthoniobacteraceae</taxon>
        <taxon>Chthoniobacter</taxon>
    </lineage>
</organism>
<reference evidence="3 4" key="1">
    <citation type="journal article" date="2011" name="J. Bacteriol.">
        <title>Genome sequence of Chthoniobacter flavus Ellin428, an aerobic heterotrophic soil bacterium.</title>
        <authorList>
            <person name="Kant R."/>
            <person name="van Passel M.W."/>
            <person name="Palva A."/>
            <person name="Lucas S."/>
            <person name="Lapidus A."/>
            <person name="Glavina Del Rio T."/>
            <person name="Dalin E."/>
            <person name="Tice H."/>
            <person name="Bruce D."/>
            <person name="Goodwin L."/>
            <person name="Pitluck S."/>
            <person name="Larimer F.W."/>
            <person name="Land M.L."/>
            <person name="Hauser L."/>
            <person name="Sangwan P."/>
            <person name="de Vos W.M."/>
            <person name="Janssen P.H."/>
            <person name="Smidt H."/>
        </authorList>
    </citation>
    <scope>NUCLEOTIDE SEQUENCE [LARGE SCALE GENOMIC DNA]</scope>
    <source>
        <strain evidence="3 4">Ellin428</strain>
    </source>
</reference>
<dbReference type="eggNOG" id="COG0509">
    <property type="taxonomic scope" value="Bacteria"/>
</dbReference>
<dbReference type="PANTHER" id="PTHR11715:SF3">
    <property type="entry name" value="GLYCINE CLEAVAGE SYSTEM H PROTEIN-RELATED"/>
    <property type="match status" value="1"/>
</dbReference>
<dbReference type="RefSeq" id="WP_006983678.1">
    <property type="nucleotide sequence ID" value="NZ_ABVL01000040.1"/>
</dbReference>
<dbReference type="PANTHER" id="PTHR11715">
    <property type="entry name" value="GLYCINE CLEAVAGE SYSTEM H PROTEIN"/>
    <property type="match status" value="1"/>
</dbReference>
<evidence type="ECO:0000313" key="4">
    <source>
        <dbReference type="Proteomes" id="UP000005824"/>
    </source>
</evidence>
<dbReference type="STRING" id="497964.CfE428DRAFT_6360"/>
<comment type="caution">
    <text evidence="3">The sequence shown here is derived from an EMBL/GenBank/DDBJ whole genome shotgun (WGS) entry which is preliminary data.</text>
</comment>
<dbReference type="SUPFAM" id="SSF51230">
    <property type="entry name" value="Single hybrid motif"/>
    <property type="match status" value="1"/>
</dbReference>
<evidence type="ECO:0000256" key="2">
    <source>
        <dbReference type="ARBA" id="ARBA00022823"/>
    </source>
</evidence>
<dbReference type="InterPro" id="IPR011053">
    <property type="entry name" value="Single_hybrid_motif"/>
</dbReference>
<evidence type="ECO:0000256" key="1">
    <source>
        <dbReference type="ARBA" id="ARBA00001938"/>
    </source>
</evidence>
<accession>B4DBR9</accession>
<dbReference type="Proteomes" id="UP000005824">
    <property type="component" value="Unassembled WGS sequence"/>
</dbReference>
<dbReference type="GO" id="GO:0009249">
    <property type="term" value="P:protein lipoylation"/>
    <property type="evidence" value="ECO:0007669"/>
    <property type="project" value="TreeGrafter"/>
</dbReference>
<comment type="cofactor">
    <cofactor evidence="1">
        <name>(R)-lipoate</name>
        <dbReference type="ChEBI" id="CHEBI:83088"/>
    </cofactor>
</comment>
<dbReference type="GO" id="GO:0005960">
    <property type="term" value="C:glycine cleavage complex"/>
    <property type="evidence" value="ECO:0007669"/>
    <property type="project" value="InterPro"/>
</dbReference>
<evidence type="ECO:0000313" key="3">
    <source>
        <dbReference type="EMBL" id="EDY16098.1"/>
    </source>
</evidence>
<keyword evidence="2" id="KW-0450">Lipoyl</keyword>
<dbReference type="GO" id="GO:0005737">
    <property type="term" value="C:cytoplasm"/>
    <property type="evidence" value="ECO:0007669"/>
    <property type="project" value="TreeGrafter"/>
</dbReference>
<dbReference type="Pfam" id="PF01597">
    <property type="entry name" value="GCV_H"/>
    <property type="match status" value="1"/>
</dbReference>
<dbReference type="CDD" id="cd06848">
    <property type="entry name" value="GCS_H"/>
    <property type="match status" value="1"/>
</dbReference>
<sequence length="152" mass="17096">MPDTSFYKRATFVTHLPTDCLYSPSHFWLHEVEPGRWRVGFTKFATRMLGEIVEVQWEKKEGAPVTSGEIIGSIEGFKAISDIYCVAAGAFVRGNPALGQDIELVSKEPYTGGWLYEIHGQPDAKCIDLIAYRALLDTTIDRILEKQEKEEG</sequence>
<dbReference type="GO" id="GO:0019464">
    <property type="term" value="P:glycine decarboxylation via glycine cleavage system"/>
    <property type="evidence" value="ECO:0007669"/>
    <property type="project" value="InterPro"/>
</dbReference>
<dbReference type="InterPro" id="IPR033753">
    <property type="entry name" value="GCV_H/Fam206"/>
</dbReference>
<gene>
    <name evidence="3" type="ORF">CfE428DRAFT_6360</name>
</gene>
<keyword evidence="4" id="KW-1185">Reference proteome</keyword>
<proteinExistence type="predicted"/>